<reference evidence="3 4" key="1">
    <citation type="submission" date="2020-01" db="EMBL/GenBank/DDBJ databases">
        <authorList>
            <person name="Gupta K D."/>
        </authorList>
    </citation>
    <scope>NUCLEOTIDE SEQUENCE [LARGE SCALE GENOMIC DNA]</scope>
</reference>
<dbReference type="Gene3D" id="3.30.260.10">
    <property type="entry name" value="TCP-1-like chaperonin intermediate domain"/>
    <property type="match status" value="1"/>
</dbReference>
<keyword evidence="2" id="KW-0143">Chaperone</keyword>
<comment type="caution">
    <text evidence="3">The sequence shown here is derived from an EMBL/GenBank/DDBJ whole genome shotgun (WGS) entry which is preliminary data.</text>
</comment>
<dbReference type="AlphaFoldDB" id="A0A8S0W503"/>
<dbReference type="EMBL" id="CACVBS010000036">
    <property type="protein sequence ID" value="CAA7262744.1"/>
    <property type="molecule type" value="Genomic_DNA"/>
</dbReference>
<proteinExistence type="inferred from homology"/>
<dbReference type="Proteomes" id="UP000467700">
    <property type="component" value="Unassembled WGS sequence"/>
</dbReference>
<dbReference type="OrthoDB" id="416741at2759"/>
<protein>
    <submittedName>
        <fullName evidence="3">Uncharacterized protein</fullName>
    </submittedName>
</protein>
<accession>A0A8S0W503</accession>
<evidence type="ECO:0000256" key="2">
    <source>
        <dbReference type="ARBA" id="ARBA00023186"/>
    </source>
</evidence>
<dbReference type="GO" id="GO:0042026">
    <property type="term" value="P:protein refolding"/>
    <property type="evidence" value="ECO:0007669"/>
    <property type="project" value="InterPro"/>
</dbReference>
<comment type="similarity">
    <text evidence="1">Belongs to the chaperonin (HSP60) family.</text>
</comment>
<evidence type="ECO:0000256" key="1">
    <source>
        <dbReference type="ARBA" id="ARBA00006607"/>
    </source>
</evidence>
<gene>
    <name evidence="3" type="ORF">AAE3_LOCUS4645</name>
</gene>
<dbReference type="SUPFAM" id="SSF54849">
    <property type="entry name" value="GroEL-intermediate domain like"/>
    <property type="match status" value="1"/>
</dbReference>
<organism evidence="3 4">
    <name type="scientific">Cyclocybe aegerita</name>
    <name type="common">Black poplar mushroom</name>
    <name type="synonym">Agrocybe aegerita</name>
    <dbReference type="NCBI Taxonomy" id="1973307"/>
    <lineage>
        <taxon>Eukaryota</taxon>
        <taxon>Fungi</taxon>
        <taxon>Dikarya</taxon>
        <taxon>Basidiomycota</taxon>
        <taxon>Agaricomycotina</taxon>
        <taxon>Agaricomycetes</taxon>
        <taxon>Agaricomycetidae</taxon>
        <taxon>Agaricales</taxon>
        <taxon>Agaricineae</taxon>
        <taxon>Bolbitiaceae</taxon>
        <taxon>Cyclocybe</taxon>
    </lineage>
</organism>
<sequence>MFKAGGKGQEDAEKWENLERQMVARYNDSSRDLALLEDNSLAEEDVEYDELQFMVPSIGASLALHSAVSHLTHFCAIIPNSAYVDDYPLYDLDPPELPESWHAFDSELKGKPPNAGVTVAKATTLKDKFANLGARMLLLHATPWTAAETIITTAEIAQVDTISSNGDTHVGNFIARAIEKVGKEGVKG</sequence>
<dbReference type="GO" id="GO:0140662">
    <property type="term" value="F:ATP-dependent protein folding chaperone"/>
    <property type="evidence" value="ECO:0007669"/>
    <property type="project" value="InterPro"/>
</dbReference>
<keyword evidence="4" id="KW-1185">Reference proteome</keyword>
<dbReference type="InterPro" id="IPR001844">
    <property type="entry name" value="Cpn60/GroEL"/>
</dbReference>
<dbReference type="PANTHER" id="PTHR45633">
    <property type="entry name" value="60 KDA HEAT SHOCK PROTEIN, MITOCHONDRIAL"/>
    <property type="match status" value="1"/>
</dbReference>
<dbReference type="InterPro" id="IPR027410">
    <property type="entry name" value="TCP-1-like_intermed_sf"/>
</dbReference>
<evidence type="ECO:0000313" key="4">
    <source>
        <dbReference type="Proteomes" id="UP000467700"/>
    </source>
</evidence>
<evidence type="ECO:0000313" key="3">
    <source>
        <dbReference type="EMBL" id="CAA7262744.1"/>
    </source>
</evidence>
<name>A0A8S0W503_CYCAE</name>